<evidence type="ECO:0008006" key="3">
    <source>
        <dbReference type="Google" id="ProtNLM"/>
    </source>
</evidence>
<name>A0AA51RC53_9BACT</name>
<dbReference type="EMBL" id="CP129971">
    <property type="protein sequence ID" value="WMN13066.1"/>
    <property type="molecule type" value="Genomic_DNA"/>
</dbReference>
<sequence length="395" mass="43595">MKRNLLFLILISSIFTLSCDNDEVEPQQQSFLKIYDDANYNASYNPVGLQFNANNYYILSERRLSSSDFSGINLVVTDSIGDFVSEQQLEEMFVAPTKSLLKVGNLLYFFCMDRNTLRPYLVVISEDGTLNTISLNTTASYPLAANVTANNNLLLLSYDPDGLNSIITEVTTEGQILQQASYSIGPGSDVQDAIVNHFTKRSARLPFFCGQAGGSTYYFNGFYNYTLSMVFTNFGDDPTGVLQGQGSDAGLKAAYSSASGGFSIVGFQFSDHFMNAKATLPTSNISSSVNLFDRNVPEIAEKAICRIIPYNGLNREVIIIASETEGRQVVLYFYDLNTGQLEATYYLGTLNPFTLSSVIELEDDGIAITGTTFLAGRFERIYLQKITKEQLVGIL</sequence>
<organism evidence="1 2">
    <name type="scientific">Marivirga salinarum</name>
    <dbReference type="NCBI Taxonomy" id="3059078"/>
    <lineage>
        <taxon>Bacteria</taxon>
        <taxon>Pseudomonadati</taxon>
        <taxon>Bacteroidota</taxon>
        <taxon>Cytophagia</taxon>
        <taxon>Cytophagales</taxon>
        <taxon>Marivirgaceae</taxon>
        <taxon>Marivirga</taxon>
    </lineage>
</organism>
<proteinExistence type="predicted"/>
<dbReference type="Proteomes" id="UP001230496">
    <property type="component" value="Chromosome"/>
</dbReference>
<accession>A0AA51RC53</accession>
<gene>
    <name evidence="1" type="ORF">QYS49_35490</name>
</gene>
<evidence type="ECO:0000313" key="1">
    <source>
        <dbReference type="EMBL" id="WMN13066.1"/>
    </source>
</evidence>
<dbReference type="RefSeq" id="WP_308351543.1">
    <property type="nucleotide sequence ID" value="NZ_CP129971.1"/>
</dbReference>
<protein>
    <recommendedName>
        <fullName evidence="3">DUF4374 domain-containing protein</fullName>
    </recommendedName>
</protein>
<dbReference type="PROSITE" id="PS51257">
    <property type="entry name" value="PROKAR_LIPOPROTEIN"/>
    <property type="match status" value="1"/>
</dbReference>
<evidence type="ECO:0000313" key="2">
    <source>
        <dbReference type="Proteomes" id="UP001230496"/>
    </source>
</evidence>
<reference evidence="1 2" key="1">
    <citation type="submission" date="2023-08" db="EMBL/GenBank/DDBJ databases">
        <title>Comparative genomics and taxonomic characterization of three novel marine species of genus Marivirga.</title>
        <authorList>
            <person name="Muhammad N."/>
            <person name="Kim S.-G."/>
        </authorList>
    </citation>
    <scope>NUCLEOTIDE SEQUENCE [LARGE SCALE GENOMIC DNA]</scope>
    <source>
        <strain evidence="1 2">BDSF4-3</strain>
    </source>
</reference>
<dbReference type="KEGG" id="msaa:QYS49_35490"/>
<dbReference type="AlphaFoldDB" id="A0AA51RC53"/>
<keyword evidence="2" id="KW-1185">Reference proteome</keyword>